<dbReference type="Proteomes" id="UP000027393">
    <property type="component" value="Segment"/>
</dbReference>
<proteinExistence type="predicted"/>
<protein>
    <submittedName>
        <fullName evidence="1">Uncharacterized protein</fullName>
    </submittedName>
</protein>
<reference evidence="1 2" key="1">
    <citation type="submission" date="2014-05" db="EMBL/GenBank/DDBJ databases">
        <title>Complete Genome Sequence of the Acinetobacter phage YMC/13/01/C62.</title>
        <authorList>
            <person name="Jeon J."/>
            <person name="Yong D."/>
            <person name="Lee K."/>
        </authorList>
    </citation>
    <scope>NUCLEOTIDE SEQUENCE [LARGE SCALE GENOMIC DNA]</scope>
</reference>
<accession>A0A068CDH1</accession>
<dbReference type="KEGG" id="vg:20283756"/>
<gene>
    <name evidence="1" type="ORF">BPABA14_00670</name>
</gene>
<dbReference type="EMBL" id="KJ817802">
    <property type="protein sequence ID" value="AID17981.1"/>
    <property type="molecule type" value="Genomic_DNA"/>
</dbReference>
<dbReference type="RefSeq" id="YP_009055488.1">
    <property type="nucleotide sequence ID" value="NC_024785.1"/>
</dbReference>
<keyword evidence="2" id="KW-1185">Reference proteome</keyword>
<dbReference type="GeneID" id="20283756"/>
<sequence length="112" mass="12426">MATVTISLLQPFPILMEMEGKSQVINGWNSPSSMYIDGGFRKVGLTSGVDKELWDAWRARFANHDLLVNQLIYADESSSKVKAEAKEKAKVKTGLEALDPAELDKKGKLEEN</sequence>
<dbReference type="OrthoDB" id="17920at10239"/>
<name>A0A068CDH1_9CAUD</name>
<evidence type="ECO:0000313" key="1">
    <source>
        <dbReference type="EMBL" id="AID17981.1"/>
    </source>
</evidence>
<evidence type="ECO:0000313" key="2">
    <source>
        <dbReference type="Proteomes" id="UP000027393"/>
    </source>
</evidence>
<organism evidence="1 2">
    <name type="scientific">Acinetobacter phage YMC-13-01-C62</name>
    <dbReference type="NCBI Taxonomy" id="1505225"/>
    <lineage>
        <taxon>Viruses</taxon>
        <taxon>Duplodnaviria</taxon>
        <taxon>Heunggongvirae</taxon>
        <taxon>Uroviricota</taxon>
        <taxon>Caudoviricetes</taxon>
        <taxon>Obolenskvirus</taxon>
        <taxon>Obolenskvirus AbC62</taxon>
    </lineage>
</organism>